<evidence type="ECO:0008006" key="4">
    <source>
        <dbReference type="Google" id="ProtNLM"/>
    </source>
</evidence>
<dbReference type="STRING" id="1249933.SAMN04489797_0050"/>
<proteinExistence type="predicted"/>
<keyword evidence="1" id="KW-1133">Transmembrane helix</keyword>
<evidence type="ECO:0000313" key="3">
    <source>
        <dbReference type="Proteomes" id="UP000198963"/>
    </source>
</evidence>
<dbReference type="EMBL" id="LT629774">
    <property type="protein sequence ID" value="SDR76428.1"/>
    <property type="molecule type" value="Genomic_DNA"/>
</dbReference>
<sequence>MKFIHRFAYYLGGFAIGLILLMFFLNGKDASCDYGPNARTVKNITSKPFKYSDKASSFITTQTLDSTIVINLVKYGNVDFSESDTKVDSCKIYLIENSYKDRDLELRVKNCDSLATILDINYTNNQ</sequence>
<evidence type="ECO:0000313" key="2">
    <source>
        <dbReference type="EMBL" id="SDR76428.1"/>
    </source>
</evidence>
<protein>
    <recommendedName>
        <fullName evidence="4">DUF4258 domain-containing protein</fullName>
    </recommendedName>
</protein>
<keyword evidence="1" id="KW-0812">Transmembrane</keyword>
<accession>A0A1H1LPE7</accession>
<keyword evidence="3" id="KW-1185">Reference proteome</keyword>
<gene>
    <name evidence="2" type="ORF">SAMN04489797_0050</name>
</gene>
<evidence type="ECO:0000256" key="1">
    <source>
        <dbReference type="SAM" id="Phobius"/>
    </source>
</evidence>
<reference evidence="2 3" key="1">
    <citation type="submission" date="2016-10" db="EMBL/GenBank/DDBJ databases">
        <authorList>
            <person name="Varghese N."/>
            <person name="Submissions S."/>
        </authorList>
    </citation>
    <scope>NUCLEOTIDE SEQUENCE [LARGE SCALE GENOMIC DNA]</scope>
    <source>
        <strain evidence="2 3">RHA_55</strain>
    </source>
</reference>
<feature type="transmembrane region" description="Helical" evidence="1">
    <location>
        <begin position="7"/>
        <end position="25"/>
    </location>
</feature>
<keyword evidence="1" id="KW-0472">Membrane</keyword>
<name>A0A1H1LPE7_9FLAO</name>
<organism evidence="2 3">
    <name type="scientific">Winogradskyella sediminis</name>
    <dbReference type="NCBI Taxonomy" id="1382466"/>
    <lineage>
        <taxon>Bacteria</taxon>
        <taxon>Pseudomonadati</taxon>
        <taxon>Bacteroidota</taxon>
        <taxon>Flavobacteriia</taxon>
        <taxon>Flavobacteriales</taxon>
        <taxon>Flavobacteriaceae</taxon>
        <taxon>Winogradskyella</taxon>
    </lineage>
</organism>
<dbReference type="AlphaFoldDB" id="A0A1H1LPE7"/>
<dbReference type="RefSeq" id="WP_092443097.1">
    <property type="nucleotide sequence ID" value="NZ_JBLXAG010000047.1"/>
</dbReference>
<dbReference type="Proteomes" id="UP000198963">
    <property type="component" value="Chromosome I"/>
</dbReference>